<evidence type="ECO:0000313" key="5">
    <source>
        <dbReference type="EMBL" id="KRV50575.1"/>
    </source>
</evidence>
<dbReference type="Pfam" id="PF21774">
    <property type="entry name" value="NagJ_C"/>
    <property type="match status" value="1"/>
</dbReference>
<evidence type="ECO:0000256" key="3">
    <source>
        <dbReference type="PROSITE-ProRule" id="PRU01353"/>
    </source>
</evidence>
<dbReference type="eggNOG" id="COG3525">
    <property type="taxonomic scope" value="Bacteria"/>
</dbReference>
<dbReference type="GO" id="GO:0015929">
    <property type="term" value="F:hexosaminidase activity"/>
    <property type="evidence" value="ECO:0007669"/>
    <property type="project" value="UniProtKB-ARBA"/>
</dbReference>
<evidence type="ECO:0000256" key="1">
    <source>
        <dbReference type="ARBA" id="ARBA00022801"/>
    </source>
</evidence>
<evidence type="ECO:0000259" key="4">
    <source>
        <dbReference type="PROSITE" id="PS52009"/>
    </source>
</evidence>
<dbReference type="InterPro" id="IPR029018">
    <property type="entry name" value="Hex-like_dom2"/>
</dbReference>
<dbReference type="Pfam" id="PF07555">
    <property type="entry name" value="NAGidase"/>
    <property type="match status" value="1"/>
</dbReference>
<dbReference type="GO" id="GO:0005975">
    <property type="term" value="P:carbohydrate metabolic process"/>
    <property type="evidence" value="ECO:0007669"/>
    <property type="project" value="UniProtKB-ARBA"/>
</dbReference>
<dbReference type="GO" id="GO:1901135">
    <property type="term" value="P:carbohydrate derivative metabolic process"/>
    <property type="evidence" value="ECO:0007669"/>
    <property type="project" value="UniProtKB-ARBA"/>
</dbReference>
<gene>
    <name evidence="5" type="ORF">AQ490_16045</name>
</gene>
<evidence type="ECO:0000256" key="2">
    <source>
        <dbReference type="ARBA" id="ARBA00023295"/>
    </source>
</evidence>
<dbReference type="Pfam" id="PF02838">
    <property type="entry name" value="Glyco_hydro_20b"/>
    <property type="match status" value="1"/>
</dbReference>
<dbReference type="InterPro" id="IPR051822">
    <property type="entry name" value="Glycosyl_Hydrolase_84"/>
</dbReference>
<organism evidence="5 6">
    <name type="scientific">Wenjunlia vitaminophila</name>
    <name type="common">Streptomyces vitaminophilus</name>
    <dbReference type="NCBI Taxonomy" id="76728"/>
    <lineage>
        <taxon>Bacteria</taxon>
        <taxon>Bacillati</taxon>
        <taxon>Actinomycetota</taxon>
        <taxon>Actinomycetes</taxon>
        <taxon>Kitasatosporales</taxon>
        <taxon>Streptomycetaceae</taxon>
        <taxon>Wenjunlia</taxon>
    </lineage>
</organism>
<sequence length="632" mass="67541">MSHSSGRSGPGWLPPPRAGLAVAPAAVTPVWPTPQSVVLPRPGGFPLPARVALVTGRGADRAAVGLVHAVLRAVGVEVLPEGRHADTVVHLGDDAPQDPTGRVLAELGVRGPEGLPAGGYVLATGTGGGGVRHLVLHGVDPAGAFYAAQSLRQLLGVGPDGRGPAVSDGTAGLPWIEIRDWPDVALRGTIEGFYGAPWSHRDRLDHLDFLGRTKQNAYVYSPKDDPYLRERWRDRYPEDWLGPLRALVERARANHVEFTYALSPGLTVCYSLPADLRALLDKFQVMWDLGVRSFAVPLDDVPIDRFPHEEDAPRFGAGEAALGLAQSHLLNEVKRAFIDTHPGAHPLQMVPTAYASVRDRPYKQALREHLDPGIVVEWTGEGVVAPLVSAEQARAAMATYGHQVLLWDNYPTNDYVTSRLLLGPYTGRDAGAARLLAGITANPMNQEAPSRIALFTSAGFGWNADAYDAEAALDAAVADLGGSAASALRVLVDNSRSCELSPTESPALTALVDAFWAGWDGAVDLGAAARDLDLYFQRMTRVPHGLAREPGLVAFVEQAGPWIGKLAAYGRAGRTAVRTLLAVRAGDRPHAEREARALGRQRRALDAIVQQVAVGVMDPFLDRVAKEAASAR</sequence>
<dbReference type="EMBL" id="LLZU01000005">
    <property type="protein sequence ID" value="KRV50575.1"/>
    <property type="molecule type" value="Genomic_DNA"/>
</dbReference>
<dbReference type="Gene3D" id="3.30.379.10">
    <property type="entry name" value="Chitobiase/beta-hexosaminidase domain 2-like"/>
    <property type="match status" value="1"/>
</dbReference>
<dbReference type="InterPro" id="IPR017853">
    <property type="entry name" value="GH"/>
</dbReference>
<dbReference type="InterPro" id="IPR049019">
    <property type="entry name" value="NagJ-like_helical"/>
</dbReference>
<dbReference type="InterPro" id="IPR015882">
    <property type="entry name" value="HEX_bac_N"/>
</dbReference>
<dbReference type="RefSeq" id="WP_018381528.1">
    <property type="nucleotide sequence ID" value="NZ_LLZU01000005.1"/>
</dbReference>
<comment type="caution">
    <text evidence="5">The sequence shown here is derived from an EMBL/GenBank/DDBJ whole genome shotgun (WGS) entry which is preliminary data.</text>
</comment>
<proteinExistence type="inferred from homology"/>
<dbReference type="SUPFAM" id="SSF140657">
    <property type="entry name" value="Hyaluronidase post-catalytic domain-like"/>
    <property type="match status" value="1"/>
</dbReference>
<dbReference type="STRING" id="76728.AQ490_16045"/>
<dbReference type="Gene3D" id="3.20.20.80">
    <property type="entry name" value="Glycosidases"/>
    <property type="match status" value="1"/>
</dbReference>
<protein>
    <recommendedName>
        <fullName evidence="4">GH84 domain-containing protein</fullName>
    </recommendedName>
</protein>
<evidence type="ECO:0000313" key="6">
    <source>
        <dbReference type="Proteomes" id="UP000050867"/>
    </source>
</evidence>
<accession>A0A0T6LXV9</accession>
<dbReference type="Proteomes" id="UP000050867">
    <property type="component" value="Unassembled WGS sequence"/>
</dbReference>
<dbReference type="Gene3D" id="1.20.58.460">
    <property type="entry name" value="Hyaluronidase post-catalytic domain-like"/>
    <property type="match status" value="1"/>
</dbReference>
<feature type="active site" description="Proton donor" evidence="3">
    <location>
        <position position="300"/>
    </location>
</feature>
<dbReference type="OrthoDB" id="9760892at2"/>
<dbReference type="SUPFAM" id="SSF51445">
    <property type="entry name" value="(Trans)glycosidases"/>
    <property type="match status" value="1"/>
</dbReference>
<keyword evidence="6" id="KW-1185">Reference proteome</keyword>
<dbReference type="PANTHER" id="PTHR13170">
    <property type="entry name" value="O-GLCNACASE"/>
    <property type="match status" value="1"/>
</dbReference>
<reference evidence="5 6" key="1">
    <citation type="submission" date="2015-10" db="EMBL/GenBank/DDBJ databases">
        <title>Draft genome sequence of pyrrolomycin-producing Streptomyces vitaminophilus.</title>
        <authorList>
            <person name="Graham D.E."/>
            <person name="Mahan K.M."/>
            <person name="Klingeman D.M."/>
            <person name="Hettich R.L."/>
            <person name="Parry R.J."/>
        </authorList>
    </citation>
    <scope>NUCLEOTIDE SEQUENCE [LARGE SCALE GENOMIC DNA]</scope>
    <source>
        <strain evidence="5 6">ATCC 31673</strain>
    </source>
</reference>
<keyword evidence="1 3" id="KW-0378">Hydrolase</keyword>
<feature type="domain" description="GH84" evidence="4">
    <location>
        <begin position="185"/>
        <end position="465"/>
    </location>
</feature>
<name>A0A0T6LXV9_WENVI</name>
<dbReference type="InterPro" id="IPR011496">
    <property type="entry name" value="O-GlcNAcase_cat"/>
</dbReference>
<keyword evidence="2 3" id="KW-0326">Glycosidase</keyword>
<comment type="similarity">
    <text evidence="3">Belongs to the glycosyl hydrolase 84 family.</text>
</comment>
<dbReference type="PANTHER" id="PTHR13170:SF16">
    <property type="entry name" value="PROTEIN O-GLCNACASE"/>
    <property type="match status" value="1"/>
</dbReference>
<dbReference type="PROSITE" id="PS52009">
    <property type="entry name" value="GH84"/>
    <property type="match status" value="1"/>
</dbReference>
<dbReference type="SUPFAM" id="SSF55545">
    <property type="entry name" value="beta-N-acetylhexosaminidase-like domain"/>
    <property type="match status" value="1"/>
</dbReference>
<dbReference type="AlphaFoldDB" id="A0A0T6LXV9"/>